<protein>
    <submittedName>
        <fullName evidence="4">Secretory component protein-like protein shr3</fullName>
    </submittedName>
</protein>
<feature type="transmembrane region" description="Helical" evidence="2">
    <location>
        <begin position="275"/>
        <end position="293"/>
    </location>
</feature>
<keyword evidence="2" id="KW-0472">Membrane</keyword>
<evidence type="ECO:0000256" key="2">
    <source>
        <dbReference type="SAM" id="Phobius"/>
    </source>
</evidence>
<organism evidence="4 5">
    <name type="scientific">Aureobasidium melanogenum</name>
    <name type="common">Aureobasidium pullulans var. melanogenum</name>
    <dbReference type="NCBI Taxonomy" id="46634"/>
    <lineage>
        <taxon>Eukaryota</taxon>
        <taxon>Fungi</taxon>
        <taxon>Dikarya</taxon>
        <taxon>Ascomycota</taxon>
        <taxon>Pezizomycotina</taxon>
        <taxon>Dothideomycetes</taxon>
        <taxon>Dothideomycetidae</taxon>
        <taxon>Dothideales</taxon>
        <taxon>Saccotheciaceae</taxon>
        <taxon>Aureobasidium</taxon>
    </lineage>
</organism>
<accession>A0A9P8JX33</accession>
<dbReference type="SUPFAM" id="SSF53720">
    <property type="entry name" value="ALDH-like"/>
    <property type="match status" value="1"/>
</dbReference>
<comment type="caution">
    <text evidence="4">The sequence shown here is derived from an EMBL/GenBank/DDBJ whole genome shotgun (WGS) entry which is preliminary data.</text>
</comment>
<keyword evidence="2" id="KW-0812">Transmembrane</keyword>
<dbReference type="AlphaFoldDB" id="A0A9P8JX33"/>
<reference evidence="4" key="2">
    <citation type="submission" date="2021-08" db="EMBL/GenBank/DDBJ databases">
        <authorList>
            <person name="Gostincar C."/>
            <person name="Sun X."/>
            <person name="Song Z."/>
            <person name="Gunde-Cimerman N."/>
        </authorList>
    </citation>
    <scope>NUCLEOTIDE SEQUENCE</scope>
    <source>
        <strain evidence="4">EXF-9298</strain>
    </source>
</reference>
<dbReference type="Pfam" id="PF08229">
    <property type="entry name" value="SHR3_chaperone"/>
    <property type="match status" value="1"/>
</dbReference>
<dbReference type="InterPro" id="IPR016162">
    <property type="entry name" value="Ald_DH_N"/>
</dbReference>
<keyword evidence="2" id="KW-1133">Transmembrane helix</keyword>
<dbReference type="Proteomes" id="UP000729357">
    <property type="component" value="Unassembled WGS sequence"/>
</dbReference>
<dbReference type="GO" id="GO:0016491">
    <property type="term" value="F:oxidoreductase activity"/>
    <property type="evidence" value="ECO:0007669"/>
    <property type="project" value="InterPro"/>
</dbReference>
<sequence>MSLTAMPIHEEAKIETRLFINNEFVESISGKKFDVFNPYDGEKVASVYEALPEDVDRTVEAAEAALPAWEEMGAIAQLEAKETGKIASQYPKGLRLFAGLASDMNGASSLATPDRAQLAIMPAMSSPFATFLIVGPTCFFLGVLFASFPYDYNILWTTPPSLVPGLDPREPYYQMLEDHLKFLHASPPLISRILHIVIGTGLLGFITKLYRPSEANLLFDGASLVLYMCGVTVYIANIVKGMRVVTSGIYGNPALAEGQVDDSGDYLGREDSLKVLAASDTILALLLVGVLVLQAGQWYANKKEADEIEEMDKKHDEKKALQKEHKEKKKQ</sequence>
<dbReference type="InterPro" id="IPR015590">
    <property type="entry name" value="Aldehyde_DH_dom"/>
</dbReference>
<dbReference type="PANTHER" id="PTHR28228:SF1">
    <property type="entry name" value="SECRETORY COMPONENT PROTEIN SHR3"/>
    <property type="match status" value="1"/>
</dbReference>
<evidence type="ECO:0000256" key="1">
    <source>
        <dbReference type="SAM" id="MobiDB-lite"/>
    </source>
</evidence>
<dbReference type="Pfam" id="PF00171">
    <property type="entry name" value="Aldedh"/>
    <property type="match status" value="1"/>
</dbReference>
<dbReference type="Gene3D" id="3.40.605.10">
    <property type="entry name" value="Aldehyde Dehydrogenase, Chain A, domain 1"/>
    <property type="match status" value="1"/>
</dbReference>
<reference evidence="4" key="1">
    <citation type="journal article" date="2021" name="J Fungi (Basel)">
        <title>Virulence traits and population genomics of the black yeast Aureobasidium melanogenum.</title>
        <authorList>
            <person name="Cernosa A."/>
            <person name="Sun X."/>
            <person name="Gostincar C."/>
            <person name="Fang C."/>
            <person name="Gunde-Cimerman N."/>
            <person name="Song Z."/>
        </authorList>
    </citation>
    <scope>NUCLEOTIDE SEQUENCE</scope>
    <source>
        <strain evidence="4">EXF-9298</strain>
    </source>
</reference>
<evidence type="ECO:0000313" key="5">
    <source>
        <dbReference type="Proteomes" id="UP000729357"/>
    </source>
</evidence>
<dbReference type="InterPro" id="IPR016161">
    <property type="entry name" value="Ald_DH/histidinol_DH"/>
</dbReference>
<dbReference type="SMART" id="SM00786">
    <property type="entry name" value="SHR3_chaperone"/>
    <property type="match status" value="1"/>
</dbReference>
<proteinExistence type="predicted"/>
<feature type="non-terminal residue" evidence="4">
    <location>
        <position position="331"/>
    </location>
</feature>
<evidence type="ECO:0000313" key="4">
    <source>
        <dbReference type="EMBL" id="KAG9986682.1"/>
    </source>
</evidence>
<feature type="region of interest" description="Disordered" evidence="1">
    <location>
        <begin position="309"/>
        <end position="331"/>
    </location>
</feature>
<dbReference type="GO" id="GO:0006888">
    <property type="term" value="P:endoplasmic reticulum to Golgi vesicle-mediated transport"/>
    <property type="evidence" value="ECO:0007669"/>
    <property type="project" value="TreeGrafter"/>
</dbReference>
<dbReference type="GO" id="GO:0005789">
    <property type="term" value="C:endoplasmic reticulum membrane"/>
    <property type="evidence" value="ECO:0007669"/>
    <property type="project" value="TreeGrafter"/>
</dbReference>
<feature type="transmembrane region" description="Helical" evidence="2">
    <location>
        <begin position="217"/>
        <end position="236"/>
    </location>
</feature>
<feature type="transmembrane region" description="Helical" evidence="2">
    <location>
        <begin position="189"/>
        <end position="210"/>
    </location>
</feature>
<keyword evidence="5" id="KW-1185">Reference proteome</keyword>
<name>A0A9P8JX33_AURME</name>
<dbReference type="EMBL" id="JAHFXS010000287">
    <property type="protein sequence ID" value="KAG9986682.1"/>
    <property type="molecule type" value="Genomic_DNA"/>
</dbReference>
<evidence type="ECO:0000259" key="3">
    <source>
        <dbReference type="Pfam" id="PF00171"/>
    </source>
</evidence>
<gene>
    <name evidence="4" type="ORF">KCU98_g3868</name>
</gene>
<feature type="transmembrane region" description="Helical" evidence="2">
    <location>
        <begin position="128"/>
        <end position="150"/>
    </location>
</feature>
<feature type="domain" description="Aldehyde dehydrogenase" evidence="3">
    <location>
        <begin position="24"/>
        <end position="74"/>
    </location>
</feature>
<dbReference type="PANTHER" id="PTHR28228">
    <property type="entry name" value="SECRETORY COMPONENT PROTEIN SHR3"/>
    <property type="match status" value="1"/>
</dbReference>
<feature type="compositionally biased region" description="Basic and acidic residues" evidence="1">
    <location>
        <begin position="309"/>
        <end position="325"/>
    </location>
</feature>
<dbReference type="InterPro" id="IPR013248">
    <property type="entry name" value="Psh3/Shr3"/>
</dbReference>
<dbReference type="GO" id="GO:0051082">
    <property type="term" value="F:unfolded protein binding"/>
    <property type="evidence" value="ECO:0007669"/>
    <property type="project" value="TreeGrafter"/>
</dbReference>